<dbReference type="Gene3D" id="3.40.50.300">
    <property type="entry name" value="P-loop containing nucleotide triphosphate hydrolases"/>
    <property type="match status" value="1"/>
</dbReference>
<dbReference type="Proteomes" id="UP000054558">
    <property type="component" value="Unassembled WGS sequence"/>
</dbReference>
<dbReference type="GO" id="GO:0006281">
    <property type="term" value="P:DNA repair"/>
    <property type="evidence" value="ECO:0007669"/>
    <property type="project" value="InterPro"/>
</dbReference>
<keyword evidence="3" id="KW-1185">Reference proteome</keyword>
<reference evidence="2 3" key="1">
    <citation type="journal article" date="2014" name="Nat. Commun.">
        <title>Klebsormidium flaccidum genome reveals primary factors for plant terrestrial adaptation.</title>
        <authorList>
            <person name="Hori K."/>
            <person name="Maruyama F."/>
            <person name="Fujisawa T."/>
            <person name="Togashi T."/>
            <person name="Yamamoto N."/>
            <person name="Seo M."/>
            <person name="Sato S."/>
            <person name="Yamada T."/>
            <person name="Mori H."/>
            <person name="Tajima N."/>
            <person name="Moriyama T."/>
            <person name="Ikeuchi M."/>
            <person name="Watanabe M."/>
            <person name="Wada H."/>
            <person name="Kobayashi K."/>
            <person name="Saito M."/>
            <person name="Masuda T."/>
            <person name="Sasaki-Sekimoto Y."/>
            <person name="Mashiguchi K."/>
            <person name="Awai K."/>
            <person name="Shimojima M."/>
            <person name="Masuda S."/>
            <person name="Iwai M."/>
            <person name="Nobusawa T."/>
            <person name="Narise T."/>
            <person name="Kondo S."/>
            <person name="Saito H."/>
            <person name="Sato R."/>
            <person name="Murakawa M."/>
            <person name="Ihara Y."/>
            <person name="Oshima-Yamada Y."/>
            <person name="Ohtaka K."/>
            <person name="Satoh M."/>
            <person name="Sonobe K."/>
            <person name="Ishii M."/>
            <person name="Ohtani R."/>
            <person name="Kanamori-Sato M."/>
            <person name="Honoki R."/>
            <person name="Miyazaki D."/>
            <person name="Mochizuki H."/>
            <person name="Umetsu J."/>
            <person name="Higashi K."/>
            <person name="Shibata D."/>
            <person name="Kamiya Y."/>
            <person name="Sato N."/>
            <person name="Nakamura Y."/>
            <person name="Tabata S."/>
            <person name="Ida S."/>
            <person name="Kurokawa K."/>
            <person name="Ohta H."/>
        </authorList>
    </citation>
    <scope>NUCLEOTIDE SEQUENCE [LARGE SCALE GENOMIC DNA]</scope>
    <source>
        <strain evidence="2 3">NIES-2285</strain>
    </source>
</reference>
<dbReference type="GO" id="GO:0000287">
    <property type="term" value="F:magnesium ion binding"/>
    <property type="evidence" value="ECO:0007669"/>
    <property type="project" value="InterPro"/>
</dbReference>
<evidence type="ECO:0000313" key="2">
    <source>
        <dbReference type="EMBL" id="GAQ92094.1"/>
    </source>
</evidence>
<gene>
    <name evidence="2" type="ORF">KFL_009200080</name>
</gene>
<dbReference type="InterPro" id="IPR012337">
    <property type="entry name" value="RNaseH-like_sf"/>
</dbReference>
<dbReference type="AlphaFoldDB" id="A0A1Y1IMR6"/>
<dbReference type="InterPro" id="IPR036397">
    <property type="entry name" value="RNaseH_sf"/>
</dbReference>
<dbReference type="InterPro" id="IPR027417">
    <property type="entry name" value="P-loop_NTPase"/>
</dbReference>
<organism evidence="2 3">
    <name type="scientific">Klebsormidium nitens</name>
    <name type="common">Green alga</name>
    <name type="synonym">Ulothrix nitens</name>
    <dbReference type="NCBI Taxonomy" id="105231"/>
    <lineage>
        <taxon>Eukaryota</taxon>
        <taxon>Viridiplantae</taxon>
        <taxon>Streptophyta</taxon>
        <taxon>Klebsormidiophyceae</taxon>
        <taxon>Klebsormidiales</taxon>
        <taxon>Klebsormidiaceae</taxon>
        <taxon>Klebsormidium</taxon>
    </lineage>
</organism>
<dbReference type="EMBL" id="DF237869">
    <property type="protein sequence ID" value="GAQ92094.1"/>
    <property type="molecule type" value="Genomic_DNA"/>
</dbReference>
<proteinExistence type="predicted"/>
<dbReference type="Pfam" id="PF04665">
    <property type="entry name" value="Pox_A32"/>
    <property type="match status" value="1"/>
</dbReference>
<dbReference type="GO" id="GO:0000400">
    <property type="term" value="F:four-way junction DNA binding"/>
    <property type="evidence" value="ECO:0007669"/>
    <property type="project" value="InterPro"/>
</dbReference>
<evidence type="ECO:0000313" key="3">
    <source>
        <dbReference type="Proteomes" id="UP000054558"/>
    </source>
</evidence>
<keyword evidence="1" id="KW-0378">Hydrolase</keyword>
<accession>A0A1Y1IMR6</accession>
<dbReference type="InterPro" id="IPR006932">
    <property type="entry name" value="HJ-resolvase_A22"/>
</dbReference>
<dbReference type="Gene3D" id="3.30.420.10">
    <property type="entry name" value="Ribonuclease H-like superfamily/Ribonuclease H"/>
    <property type="match status" value="1"/>
</dbReference>
<dbReference type="SUPFAM" id="SSF53098">
    <property type="entry name" value="Ribonuclease H-like"/>
    <property type="match status" value="1"/>
</dbReference>
<dbReference type="GO" id="GO:0006310">
    <property type="term" value="P:DNA recombination"/>
    <property type="evidence" value="ECO:0007669"/>
    <property type="project" value="InterPro"/>
</dbReference>
<dbReference type="Pfam" id="PF04848">
    <property type="entry name" value="Pox_A22"/>
    <property type="match status" value="1"/>
</dbReference>
<sequence length="518" mass="57991">MIVLSIDVGIRHLAYCSMLVPDEGHPTVLDIGIVDVASSAGAGHSRNMIDSATAERLVRELDAHAADFVDADVVLIEKQPPIAKLMRVIQGMLEVYFICNGKKTVAYDGRLKLPRAKSEGLSGAEKYRRRKKAAIERCGAFLRSGPGAASEGVLEAFEGSSKKDDLADAPARRTSTTIVVRNAPHRASASRAASLSVISPFDSDGFECTSAYRGFAPMTYEDLQKKILSEYACKLRALYLQKKNFTNALVCKYGPKAEKKDEPIATNKSEAEYLQNLDLRIQQLKFDTSQRLQKEQFKSNWTKGDVAIRQNILGPDMDEIATLEKKYGPKGELSKAILKGRLTDGSITNDYDLLREQQNGKCFVVLDDCAYDRKSMNSKVLKFLANNSRHLNIMVILTIQYCMSIPPDIRNNIDFMFACADNNNTNQKKLYEHYFGNFNNLNEFKEVFREATANYEVLVLDNVAKTGLNSDTVFWYKANLHAPFRMLHSSFWKYHKKHYDGGGSRPGGAGKTRVRKTD</sequence>
<name>A0A1Y1IMR6_KLENI</name>
<evidence type="ECO:0000256" key="1">
    <source>
        <dbReference type="ARBA" id="ARBA00022801"/>
    </source>
</evidence>
<dbReference type="OrthoDB" id="5552842at2759"/>
<protein>
    <submittedName>
        <fullName evidence="2">Uncharacterized protein family B354L</fullName>
    </submittedName>
</protein>
<dbReference type="InterPro" id="IPR006758">
    <property type="entry name" value="A32L"/>
</dbReference>
<dbReference type="GO" id="GO:0016788">
    <property type="term" value="F:hydrolase activity, acting on ester bonds"/>
    <property type="evidence" value="ECO:0007669"/>
    <property type="project" value="InterPro"/>
</dbReference>